<reference evidence="4" key="1">
    <citation type="submission" date="2020-08" db="EMBL/GenBank/DDBJ databases">
        <title>Multicomponent nature underlies the extraordinary mechanical properties of spider dragline silk.</title>
        <authorList>
            <person name="Kono N."/>
            <person name="Nakamura H."/>
            <person name="Mori M."/>
            <person name="Yoshida Y."/>
            <person name="Ohtoshi R."/>
            <person name="Malay A.D."/>
            <person name="Moran D.A.P."/>
            <person name="Tomita M."/>
            <person name="Numata K."/>
            <person name="Arakawa K."/>
        </authorList>
    </citation>
    <scope>NUCLEOTIDE SEQUENCE</scope>
</reference>
<feature type="region of interest" description="Disordered" evidence="2">
    <location>
        <begin position="948"/>
        <end position="973"/>
    </location>
</feature>
<dbReference type="SMART" id="SM00355">
    <property type="entry name" value="ZnF_C2H2"/>
    <property type="match status" value="2"/>
</dbReference>
<feature type="compositionally biased region" description="Basic and acidic residues" evidence="2">
    <location>
        <begin position="951"/>
        <end position="970"/>
    </location>
</feature>
<evidence type="ECO:0000256" key="1">
    <source>
        <dbReference type="PROSITE-ProRule" id="PRU00042"/>
    </source>
</evidence>
<feature type="compositionally biased region" description="Polar residues" evidence="2">
    <location>
        <begin position="230"/>
        <end position="249"/>
    </location>
</feature>
<organism evidence="4 5">
    <name type="scientific">Nephila pilipes</name>
    <name type="common">Giant wood spider</name>
    <name type="synonym">Nephila maculata</name>
    <dbReference type="NCBI Taxonomy" id="299642"/>
    <lineage>
        <taxon>Eukaryota</taxon>
        <taxon>Metazoa</taxon>
        <taxon>Ecdysozoa</taxon>
        <taxon>Arthropoda</taxon>
        <taxon>Chelicerata</taxon>
        <taxon>Arachnida</taxon>
        <taxon>Araneae</taxon>
        <taxon>Araneomorphae</taxon>
        <taxon>Entelegynae</taxon>
        <taxon>Araneoidea</taxon>
        <taxon>Nephilidae</taxon>
        <taxon>Nephila</taxon>
    </lineage>
</organism>
<keyword evidence="1" id="KW-0863">Zinc-finger</keyword>
<dbReference type="Gene3D" id="3.30.160.60">
    <property type="entry name" value="Classic Zinc Finger"/>
    <property type="match status" value="1"/>
</dbReference>
<dbReference type="InterPro" id="IPR013087">
    <property type="entry name" value="Znf_C2H2_type"/>
</dbReference>
<evidence type="ECO:0000256" key="2">
    <source>
        <dbReference type="SAM" id="MobiDB-lite"/>
    </source>
</evidence>
<evidence type="ECO:0000259" key="3">
    <source>
        <dbReference type="PROSITE" id="PS50157"/>
    </source>
</evidence>
<dbReference type="PANTHER" id="PTHR33936">
    <property type="entry name" value="PROTEIN CBG17840"/>
    <property type="match status" value="1"/>
</dbReference>
<evidence type="ECO:0000313" key="5">
    <source>
        <dbReference type="Proteomes" id="UP000887013"/>
    </source>
</evidence>
<gene>
    <name evidence="4" type="primary">AVEN_168760_1</name>
    <name evidence="4" type="ORF">NPIL_150541</name>
</gene>
<proteinExistence type="predicted"/>
<dbReference type="PANTHER" id="PTHR33936:SF25">
    <property type="entry name" value="C2H2-TYPE DOMAIN-CONTAINING PROTEIN"/>
    <property type="match status" value="1"/>
</dbReference>
<dbReference type="InterPro" id="IPR052797">
    <property type="entry name" value="RegFact_GeneExpr_CellDeath"/>
</dbReference>
<sequence length="1430" mass="157221">MEHERPLNAYVCPFCKGSFDRLENLNKHVQQIHAVRSSTKENRLCPLCGIQCIKIEGYRNHLRHIHGLNDEGQVVSFRCFNDFLAWKNEIEKRNYCKYVMRAPVKKLPSNDKLHVYHCDSSVRSMKEKKSGVAVKETCPAVISAIESSKTRSVKIEHWNNHVGHIIPIEEVEIETAVGSLGTAEIILTSDHRFSDGQSTNENIFFISESNDGSFSESFVKEPPKRITSMFQSNKSKLSDSNSRPSSQRFSYKKDPTKKSGSFNYSLASVACMKSSTKKKTETTSASTTSDKVVEITSDKVIESTNDAISAQSTQVALDSEKGKSDVNIKCSSNCDSAVRTENIEDNDLVPFIPTSTKDSDLRSKICGQVVLVNSITGEDDKKMILSTGNQKIVHARTALPIEQIRNGSLRGTTKDNSTMQAVVVQIASEKEKATAVQNILNISQNSDSPEDEVKIVSHTGPSNFKRARKSLQKPIKKNVSAAKKKIAILGKQKGKYQSETVSHISNSVQKSSPTNSSVPKIQGIITIDSSSPNVINSAQLINTDQNIPVSKIQGIITIDSGTSNIINSVQLTSSASSNPVTDLKSVATSGSSPCAKNIVTSSSNSSINSANQVMLNSFPPGQAFMSINNNLIPIGSSAAPLLQPGLNSINPGFMLASPVAPSPFMRPIRPLINFSPLAPRPPLISTSESQQTSDANTSNNQTVASKIPPGAVPVLLIPQGNQISSTPVGGVTVPFSSHSNAKTTISTSIGPNHMQPVISVPKHLTNSGINPVLNSHLLPGTQLISSTLLPSNAQFIPAPLLTNTGQHIHGSFLQNNAQSLPSSLIGQPGIAPVRSIISTTVSNAIKVQKVQLPFTRNIRNPTLPSKNNIPNVSEKTKVSNVVLNTEPISSTPAISVPSISTATPQKPGTLIFESSGDVYMLEPVEDSVHVHLNTPILGASNRVILPAPPGYKRDNADSKSSPETEVESTHDANVNDNLPGLQLEKAIIGGREAKIDVKLKSPRRNKEVKNGVQIKSVLQEKRPLKDDDVEILKKVKYYQMEMKYLASQAECKRLRLELVKAQKKNKDPELQNITDMNSSDIPTKQDYDVGILHIDLDKDKPEQDSSSEIQIMDVDTSDKPEGVKVSVKQIEDIDKKTNDIQYEDEISQVESENLINENNNSDLCQSDTTSNNEVASDPGSHTNNFNMENHSCGFEQDEENSVDGKDIDNVENQSSDCVDNGTGDIESEVEKSVDVDKSDISVTININECHKEELKKLDNKLTNFCGSEEETKEINNQILENFDAINEDDKIMESCDKFTDDNELNEESLSKNAVKKNLVMNNNFCHQLVLNDQENLKMNINENFELNENTFVTNACDTMQNQDTLKKLESKYGKDKPLDVYTMIRTSVLRSLYDDMKTLCAENKKFYEELQKFRSRDKFCEIDKQHDETL</sequence>
<dbReference type="OrthoDB" id="6425969at2759"/>
<feature type="compositionally biased region" description="Polar residues" evidence="2">
    <location>
        <begin position="1162"/>
        <end position="1189"/>
    </location>
</feature>
<keyword evidence="5" id="KW-1185">Reference proteome</keyword>
<name>A0A8X6MYY9_NEPPI</name>
<dbReference type="EMBL" id="BMAW01098582">
    <property type="protein sequence ID" value="GFS85546.1"/>
    <property type="molecule type" value="Genomic_DNA"/>
</dbReference>
<accession>A0A8X6MYY9</accession>
<feature type="domain" description="C2H2-type" evidence="3">
    <location>
        <begin position="10"/>
        <end position="38"/>
    </location>
</feature>
<keyword evidence="1" id="KW-0862">Zinc</keyword>
<feature type="compositionally biased region" description="Polar residues" evidence="2">
    <location>
        <begin position="684"/>
        <end position="704"/>
    </location>
</feature>
<dbReference type="PROSITE" id="PS50157">
    <property type="entry name" value="ZINC_FINGER_C2H2_2"/>
    <property type="match status" value="1"/>
</dbReference>
<feature type="region of interest" description="Disordered" evidence="2">
    <location>
        <begin position="230"/>
        <end position="257"/>
    </location>
</feature>
<dbReference type="GO" id="GO:0008270">
    <property type="term" value="F:zinc ion binding"/>
    <property type="evidence" value="ECO:0007669"/>
    <property type="project" value="UniProtKB-KW"/>
</dbReference>
<comment type="caution">
    <text evidence="4">The sequence shown here is derived from an EMBL/GenBank/DDBJ whole genome shotgun (WGS) entry which is preliminary data.</text>
</comment>
<dbReference type="Proteomes" id="UP000887013">
    <property type="component" value="Unassembled WGS sequence"/>
</dbReference>
<evidence type="ECO:0000313" key="4">
    <source>
        <dbReference type="EMBL" id="GFS85546.1"/>
    </source>
</evidence>
<dbReference type="PROSITE" id="PS00028">
    <property type="entry name" value="ZINC_FINGER_C2H2_1"/>
    <property type="match status" value="1"/>
</dbReference>
<feature type="region of interest" description="Disordered" evidence="2">
    <location>
        <begin position="682"/>
        <end position="704"/>
    </location>
</feature>
<protein>
    <recommendedName>
        <fullName evidence="3">C2H2-type domain-containing protein</fullName>
    </recommendedName>
</protein>
<keyword evidence="1" id="KW-0479">Metal-binding</keyword>
<feature type="region of interest" description="Disordered" evidence="2">
    <location>
        <begin position="1157"/>
        <end position="1201"/>
    </location>
</feature>